<dbReference type="AlphaFoldDB" id="A0A371HSH8"/>
<reference evidence="2" key="1">
    <citation type="submission" date="2018-05" db="EMBL/GenBank/DDBJ databases">
        <title>Draft genome of Mucuna pruriens seed.</title>
        <authorList>
            <person name="Nnadi N.E."/>
            <person name="Vos R."/>
            <person name="Hasami M.H."/>
            <person name="Devisetty U.K."/>
            <person name="Aguiy J.C."/>
        </authorList>
    </citation>
    <scope>NUCLEOTIDE SEQUENCE [LARGE SCALE GENOMIC DNA]</scope>
    <source>
        <strain evidence="2">JCA_2017</strain>
    </source>
</reference>
<protein>
    <submittedName>
        <fullName evidence="2">Uncharacterized protein</fullName>
    </submittedName>
</protein>
<feature type="region of interest" description="Disordered" evidence="1">
    <location>
        <begin position="1"/>
        <end position="36"/>
    </location>
</feature>
<evidence type="ECO:0000313" key="3">
    <source>
        <dbReference type="Proteomes" id="UP000257109"/>
    </source>
</evidence>
<organism evidence="2 3">
    <name type="scientific">Mucuna pruriens</name>
    <name type="common">Velvet bean</name>
    <name type="synonym">Dolichos pruriens</name>
    <dbReference type="NCBI Taxonomy" id="157652"/>
    <lineage>
        <taxon>Eukaryota</taxon>
        <taxon>Viridiplantae</taxon>
        <taxon>Streptophyta</taxon>
        <taxon>Embryophyta</taxon>
        <taxon>Tracheophyta</taxon>
        <taxon>Spermatophyta</taxon>
        <taxon>Magnoliopsida</taxon>
        <taxon>eudicotyledons</taxon>
        <taxon>Gunneridae</taxon>
        <taxon>Pentapetalae</taxon>
        <taxon>rosids</taxon>
        <taxon>fabids</taxon>
        <taxon>Fabales</taxon>
        <taxon>Fabaceae</taxon>
        <taxon>Papilionoideae</taxon>
        <taxon>50 kb inversion clade</taxon>
        <taxon>NPAAA clade</taxon>
        <taxon>indigoferoid/millettioid clade</taxon>
        <taxon>Phaseoleae</taxon>
        <taxon>Mucuna</taxon>
    </lineage>
</organism>
<feature type="compositionally biased region" description="Basic and acidic residues" evidence="1">
    <location>
        <begin position="1"/>
        <end position="20"/>
    </location>
</feature>
<name>A0A371HSH8_MUCPR</name>
<evidence type="ECO:0000313" key="2">
    <source>
        <dbReference type="EMBL" id="RDY05746.1"/>
    </source>
</evidence>
<keyword evidence="3" id="KW-1185">Reference proteome</keyword>
<feature type="non-terminal residue" evidence="2">
    <location>
        <position position="1"/>
    </location>
</feature>
<accession>A0A371HSH8</accession>
<dbReference type="EMBL" id="QJKJ01001820">
    <property type="protein sequence ID" value="RDY05746.1"/>
    <property type="molecule type" value="Genomic_DNA"/>
</dbReference>
<sequence length="78" mass="8793">MPKAHDKIGTIDLGPSRESRPSSTNNFAKPKQMENNDRTLKKLAIPDVAYQPWCIQRRSLQVLEGISCGLFHNEAVED</sequence>
<proteinExistence type="predicted"/>
<dbReference type="Proteomes" id="UP000257109">
    <property type="component" value="Unassembled WGS sequence"/>
</dbReference>
<evidence type="ECO:0000256" key="1">
    <source>
        <dbReference type="SAM" id="MobiDB-lite"/>
    </source>
</evidence>
<comment type="caution">
    <text evidence="2">The sequence shown here is derived from an EMBL/GenBank/DDBJ whole genome shotgun (WGS) entry which is preliminary data.</text>
</comment>
<gene>
    <name evidence="2" type="ORF">CR513_10384</name>
</gene>